<dbReference type="Pfam" id="PF17253">
    <property type="entry name" value="DUF5320"/>
    <property type="match status" value="1"/>
</dbReference>
<sequence length="112" mass="12299">MPRGDRTGPWGAGPMTGRGMGFCTGYNQPGFASAPGWWCRPRRGAGWGAGRRGRFWWGGIPPAAGFWWGGLPPAAGDEAGWLKARISHFENVLQGLKKRLEQIQSDEEKEDK</sequence>
<dbReference type="OrthoDB" id="9815278at2"/>
<evidence type="ECO:0000313" key="2">
    <source>
        <dbReference type="Proteomes" id="UP000184196"/>
    </source>
</evidence>
<dbReference type="EMBL" id="FQUW01000017">
    <property type="protein sequence ID" value="SHF17693.1"/>
    <property type="molecule type" value="Genomic_DNA"/>
</dbReference>
<dbReference type="AlphaFoldDB" id="A0A1M4ZI31"/>
<evidence type="ECO:0008006" key="3">
    <source>
        <dbReference type="Google" id="ProtNLM"/>
    </source>
</evidence>
<accession>A0A1M4ZI31</accession>
<protein>
    <recommendedName>
        <fullName evidence="3">DUF5320 domain-containing protein</fullName>
    </recommendedName>
</protein>
<gene>
    <name evidence="1" type="ORF">SAMN02745218_01607</name>
</gene>
<organism evidence="1 2">
    <name type="scientific">Desulfofundulus australicus DSM 11792</name>
    <dbReference type="NCBI Taxonomy" id="1121425"/>
    <lineage>
        <taxon>Bacteria</taxon>
        <taxon>Bacillati</taxon>
        <taxon>Bacillota</taxon>
        <taxon>Clostridia</taxon>
        <taxon>Eubacteriales</taxon>
        <taxon>Peptococcaceae</taxon>
        <taxon>Desulfofundulus</taxon>
    </lineage>
</organism>
<dbReference type="InterPro" id="IPR035205">
    <property type="entry name" value="DUF5320"/>
</dbReference>
<proteinExistence type="predicted"/>
<evidence type="ECO:0000313" key="1">
    <source>
        <dbReference type="EMBL" id="SHF17693.1"/>
    </source>
</evidence>
<dbReference type="Proteomes" id="UP000184196">
    <property type="component" value="Unassembled WGS sequence"/>
</dbReference>
<keyword evidence="2" id="KW-1185">Reference proteome</keyword>
<name>A0A1M4ZI31_9FIRM</name>
<dbReference type="RefSeq" id="WP_073164907.1">
    <property type="nucleotide sequence ID" value="NZ_FQUW01000017.1"/>
</dbReference>
<reference evidence="2" key="1">
    <citation type="submission" date="2016-11" db="EMBL/GenBank/DDBJ databases">
        <authorList>
            <person name="Varghese N."/>
            <person name="Submissions S."/>
        </authorList>
    </citation>
    <scope>NUCLEOTIDE SEQUENCE [LARGE SCALE GENOMIC DNA]</scope>
    <source>
        <strain evidence="2">DSM 11792</strain>
    </source>
</reference>